<dbReference type="Proteomes" id="UP000822688">
    <property type="component" value="Chromosome V"/>
</dbReference>
<organism evidence="1 2">
    <name type="scientific">Ceratodon purpureus</name>
    <name type="common">Fire moss</name>
    <name type="synonym">Dicranum purpureum</name>
    <dbReference type="NCBI Taxonomy" id="3225"/>
    <lineage>
        <taxon>Eukaryota</taxon>
        <taxon>Viridiplantae</taxon>
        <taxon>Streptophyta</taxon>
        <taxon>Embryophyta</taxon>
        <taxon>Bryophyta</taxon>
        <taxon>Bryophytina</taxon>
        <taxon>Bryopsida</taxon>
        <taxon>Dicranidae</taxon>
        <taxon>Pseudoditrichales</taxon>
        <taxon>Ditrichaceae</taxon>
        <taxon>Ceratodon</taxon>
    </lineage>
</organism>
<dbReference type="EMBL" id="CM026426">
    <property type="protein sequence ID" value="KAG0571958.1"/>
    <property type="molecule type" value="Genomic_DNA"/>
</dbReference>
<evidence type="ECO:0000313" key="2">
    <source>
        <dbReference type="Proteomes" id="UP000822688"/>
    </source>
</evidence>
<keyword evidence="2" id="KW-1185">Reference proteome</keyword>
<proteinExistence type="predicted"/>
<name>A0A8T0HMU5_CERPU</name>
<accession>A0A8T0HMU5</accession>
<evidence type="ECO:0000313" key="1">
    <source>
        <dbReference type="EMBL" id="KAG0571958.1"/>
    </source>
</evidence>
<sequence>MLYRMAVEEVLVDDYTLPLSSAEVMRKGSDITLAGWVPMPRWQFQAFILSRVSACLLEV</sequence>
<comment type="caution">
    <text evidence="1">The sequence shown here is derived from an EMBL/GenBank/DDBJ whole genome shotgun (WGS) entry which is preliminary data.</text>
</comment>
<reference evidence="1" key="1">
    <citation type="submission" date="2020-06" db="EMBL/GenBank/DDBJ databases">
        <title>WGS assembly of Ceratodon purpureus strain R40.</title>
        <authorList>
            <person name="Carey S.B."/>
            <person name="Jenkins J."/>
            <person name="Shu S."/>
            <person name="Lovell J.T."/>
            <person name="Sreedasyam A."/>
            <person name="Maumus F."/>
            <person name="Tiley G.P."/>
            <person name="Fernandez-Pozo N."/>
            <person name="Barry K."/>
            <person name="Chen C."/>
            <person name="Wang M."/>
            <person name="Lipzen A."/>
            <person name="Daum C."/>
            <person name="Saski C.A."/>
            <person name="Payton A.C."/>
            <person name="Mcbreen J.C."/>
            <person name="Conrad R.E."/>
            <person name="Kollar L.M."/>
            <person name="Olsson S."/>
            <person name="Huttunen S."/>
            <person name="Landis J.B."/>
            <person name="Wickett N.J."/>
            <person name="Johnson M.G."/>
            <person name="Rensing S.A."/>
            <person name="Grimwood J."/>
            <person name="Schmutz J."/>
            <person name="Mcdaniel S.F."/>
        </authorList>
    </citation>
    <scope>NUCLEOTIDE SEQUENCE</scope>
    <source>
        <strain evidence="1">R40</strain>
    </source>
</reference>
<dbReference type="AlphaFoldDB" id="A0A8T0HMU5"/>
<gene>
    <name evidence="1" type="ORF">KC19_VG056400</name>
</gene>
<protein>
    <submittedName>
        <fullName evidence="1">Uncharacterized protein</fullName>
    </submittedName>
</protein>